<organism evidence="2 3">
    <name type="scientific">Oenococcus oeni AWRIB429</name>
    <dbReference type="NCBI Taxonomy" id="655225"/>
    <lineage>
        <taxon>Bacteria</taxon>
        <taxon>Bacillati</taxon>
        <taxon>Bacillota</taxon>
        <taxon>Bacilli</taxon>
        <taxon>Lactobacillales</taxon>
        <taxon>Lactobacillaceae</taxon>
        <taxon>Oenococcus</taxon>
    </lineage>
</organism>
<proteinExistence type="predicted"/>
<evidence type="ECO:0000256" key="1">
    <source>
        <dbReference type="SAM" id="MobiDB-lite"/>
    </source>
</evidence>
<reference evidence="2 3" key="1">
    <citation type="journal article" date="2010" name="Appl. Microbiol. Biotechnol.">
        <title>Genotypic diversity in Oenococcus oeni by high-density microarray comparative genome hybridization and whole genome sequencing.</title>
        <authorList>
            <person name="Borneman A.R."/>
            <person name="Bartowsky E.J."/>
            <person name="McCarthy J."/>
            <person name="Chambers P.J."/>
        </authorList>
    </citation>
    <scope>NUCLEOTIDE SEQUENCE [LARGE SCALE GENOMIC DNA]</scope>
    <source>
        <strain evidence="2 3">AWRIB429</strain>
    </source>
</reference>
<dbReference type="InterPro" id="IPR029052">
    <property type="entry name" value="Metallo-depent_PP-like"/>
</dbReference>
<evidence type="ECO:0000313" key="2">
    <source>
        <dbReference type="EMBL" id="EFD87521.1"/>
    </source>
</evidence>
<dbReference type="RefSeq" id="WP_002819753.1">
    <property type="nucleotide sequence ID" value="NZ_ACSE01000033.1"/>
</dbReference>
<dbReference type="EMBL" id="ACSE01000033">
    <property type="protein sequence ID" value="EFD87521.1"/>
    <property type="molecule type" value="Genomic_DNA"/>
</dbReference>
<accession>D3LC74</accession>
<dbReference type="GeneID" id="75065304"/>
<dbReference type="Proteomes" id="UP000003075">
    <property type="component" value="Unassembled WGS sequence"/>
</dbReference>
<protein>
    <recommendedName>
        <fullName evidence="4">Calcineurin-like phosphoesterase domain-containing protein</fullName>
    </recommendedName>
</protein>
<feature type="region of interest" description="Disordered" evidence="1">
    <location>
        <begin position="54"/>
        <end position="74"/>
    </location>
</feature>
<evidence type="ECO:0008006" key="4">
    <source>
        <dbReference type="Google" id="ProtNLM"/>
    </source>
</evidence>
<comment type="caution">
    <text evidence="2">The sequence shown here is derived from an EMBL/GenBank/DDBJ whole genome shotgun (WGS) entry which is preliminary data.</text>
</comment>
<dbReference type="OrthoDB" id="2143684at2"/>
<name>D3LC74_OENOE</name>
<evidence type="ECO:0000313" key="3">
    <source>
        <dbReference type="Proteomes" id="UP000003075"/>
    </source>
</evidence>
<dbReference type="AlphaFoldDB" id="D3LC74"/>
<sequence length="417" mass="47501">MKWTPELLATVKDLCHQGYTNAQIADKLTQSGNYVTKSGVKHIATKHAFDRGGRVSGDNGLIKPKNVTSQDGKEDFQSKADYDENGNINNLDFSLKFADFQHRSKKSPKDILKFGGYKPSEWTLSNVTNNDWSVTNSDGLTMWNHQIKFSAKPKTSTDLSIDELISLFNEKIEPVKVIKSNVHGKNNLVIACSDFHFGITKFKDVENRLVELIDLIHRGWKQIVITQLGDLLHSDALNASKTTKGTELDPIDFVQAVRDAERFIFPIIEESYKYSDSMQMFNINGNHDETTSFMFQEMLRAKYPEMDIKVNNSYREAFVVGKSVGLLALHGHAAKTKAPMLFATEYPDIWSKSTYRMVLYGHFHKEVVNDDFGVVEHQVGTFKKTDPYESKNGYTMATKKMECFEFDDQTLKDIHYI</sequence>
<gene>
    <name evidence="2" type="ORF">AWRIB429_1954</name>
</gene>
<dbReference type="SUPFAM" id="SSF56300">
    <property type="entry name" value="Metallo-dependent phosphatases"/>
    <property type="match status" value="1"/>
</dbReference>